<organism evidence="3 4">
    <name type="scientific">Svornostia abyssi</name>
    <dbReference type="NCBI Taxonomy" id="2898438"/>
    <lineage>
        <taxon>Bacteria</taxon>
        <taxon>Bacillati</taxon>
        <taxon>Actinomycetota</taxon>
        <taxon>Thermoleophilia</taxon>
        <taxon>Solirubrobacterales</taxon>
        <taxon>Baekduiaceae</taxon>
        <taxon>Svornostia</taxon>
    </lineage>
</organism>
<dbReference type="Pfam" id="PF13643">
    <property type="entry name" value="DUF4145"/>
    <property type="match status" value="1"/>
</dbReference>
<evidence type="ECO:0000256" key="1">
    <source>
        <dbReference type="SAM" id="MobiDB-lite"/>
    </source>
</evidence>
<feature type="region of interest" description="Disordered" evidence="1">
    <location>
        <begin position="1"/>
        <end position="27"/>
    </location>
</feature>
<keyword evidence="4" id="KW-1185">Reference proteome</keyword>
<feature type="domain" description="DUF4145" evidence="2">
    <location>
        <begin position="140"/>
        <end position="224"/>
    </location>
</feature>
<proteinExistence type="predicted"/>
<reference evidence="4" key="1">
    <citation type="submission" date="2021-11" db="EMBL/GenBank/DDBJ databases">
        <title>Cultivation dependent microbiological survey of springs from the worlds oldest radium mine currently devoted to the extraction of radon-saturated water.</title>
        <authorList>
            <person name="Kapinusova G."/>
            <person name="Smrhova T."/>
            <person name="Strejcek M."/>
            <person name="Suman J."/>
            <person name="Jani K."/>
            <person name="Pajer P."/>
            <person name="Uhlik O."/>
        </authorList>
    </citation>
    <scope>NUCLEOTIDE SEQUENCE [LARGE SCALE GENOMIC DNA]</scope>
    <source>
        <strain evidence="4">J379</strain>
    </source>
</reference>
<protein>
    <submittedName>
        <fullName evidence="3">DUF4145 domain-containing protein</fullName>
    </submittedName>
</protein>
<dbReference type="RefSeq" id="WP_353862518.1">
    <property type="nucleotide sequence ID" value="NZ_CP088295.1"/>
</dbReference>
<accession>A0ABY5PBC3</accession>
<dbReference type="EMBL" id="CP088295">
    <property type="protein sequence ID" value="UUY01979.1"/>
    <property type="molecule type" value="Genomic_DNA"/>
</dbReference>
<evidence type="ECO:0000259" key="2">
    <source>
        <dbReference type="Pfam" id="PF13643"/>
    </source>
</evidence>
<sequence length="247" mass="26388">MLPFPFSGDDPPPKDPDSLPTSHDPSGPCTRCGRVSNFDVAGSAAVTFDGLYSEGLSGRERSYTEQVSILACHGCGHCMVVVEEQWVGDQPVRDGVVRSGTVSWQGIHWWPAVGASDIGPEVPDAVREAYAEGVRANAANAPRAAVVMFRRTLEAIVDDSGSDAAKRAAKSNLASALRVMADEGALYSQLADWATEVRQVGNAGAHFDPLEPLDSDDAKELGKLLRELLKFLYELPAQLAKRRAAPG</sequence>
<dbReference type="Proteomes" id="UP001058860">
    <property type="component" value="Chromosome"/>
</dbReference>
<evidence type="ECO:0000313" key="4">
    <source>
        <dbReference type="Proteomes" id="UP001058860"/>
    </source>
</evidence>
<evidence type="ECO:0000313" key="3">
    <source>
        <dbReference type="EMBL" id="UUY01979.1"/>
    </source>
</evidence>
<name>A0ABY5PBC3_9ACTN</name>
<gene>
    <name evidence="3" type="ORF">LRS13_14770</name>
</gene>
<dbReference type="InterPro" id="IPR025285">
    <property type="entry name" value="DUF4145"/>
</dbReference>